<evidence type="ECO:0000313" key="1">
    <source>
        <dbReference type="EMBL" id="UPQ80285.1"/>
    </source>
</evidence>
<sequence>MFTYMLPVFTNVLADLKEKLISQTDISAAENQEPWVLSNDEVYHFNWPDLYYYLSLNGLHNSAPFQSQYLEVLQVIAF</sequence>
<dbReference type="Proteomes" id="UP000830583">
    <property type="component" value="Chromosome"/>
</dbReference>
<reference evidence="1" key="1">
    <citation type="submission" date="2022-04" db="EMBL/GenBank/DDBJ databases">
        <title>Consumption of N2O by Flavobacterium azooxidireducens sp. nov. isolated from Decomposing Leaf Litter of Phragmites australis (Cav.).</title>
        <authorList>
            <person name="Behrendt U."/>
            <person name="Spanner T."/>
            <person name="Augustin J."/>
            <person name="Horn M.A."/>
            <person name="Kolb S."/>
            <person name="Ulrich A."/>
        </authorList>
    </citation>
    <scope>NUCLEOTIDE SEQUENCE</scope>
    <source>
        <strain evidence="1">IGB 4-14</strain>
    </source>
</reference>
<protein>
    <submittedName>
        <fullName evidence="1">Uncharacterized protein</fullName>
    </submittedName>
</protein>
<evidence type="ECO:0000313" key="2">
    <source>
        <dbReference type="Proteomes" id="UP000830583"/>
    </source>
</evidence>
<accession>A0ABY4KHI6</accession>
<organism evidence="1 2">
    <name type="scientific">Flavobacterium azooxidireducens</name>
    <dbReference type="NCBI Taxonomy" id="1871076"/>
    <lineage>
        <taxon>Bacteria</taxon>
        <taxon>Pseudomonadati</taxon>
        <taxon>Bacteroidota</taxon>
        <taxon>Flavobacteriia</taxon>
        <taxon>Flavobacteriales</taxon>
        <taxon>Flavobacteriaceae</taxon>
        <taxon>Flavobacterium</taxon>
    </lineage>
</organism>
<keyword evidence="2" id="KW-1185">Reference proteome</keyword>
<gene>
    <name evidence="1" type="ORF">M0M57_05470</name>
</gene>
<name>A0ABY4KHI6_9FLAO</name>
<dbReference type="RefSeq" id="WP_248436105.1">
    <property type="nucleotide sequence ID" value="NZ_CP096205.1"/>
</dbReference>
<proteinExistence type="predicted"/>
<dbReference type="EMBL" id="CP096205">
    <property type="protein sequence ID" value="UPQ80285.1"/>
    <property type="molecule type" value="Genomic_DNA"/>
</dbReference>